<name>A0A7X2N390_9FIRM</name>
<feature type="transmembrane region" description="Helical" evidence="1">
    <location>
        <begin position="132"/>
        <end position="153"/>
    </location>
</feature>
<dbReference type="Pfam" id="PF07456">
    <property type="entry name" value="Hpre_diP_synt_I"/>
    <property type="match status" value="1"/>
</dbReference>
<dbReference type="InterPro" id="IPR010898">
    <property type="entry name" value="Hpre_diP_synth_I"/>
</dbReference>
<accession>A0A7X2N390</accession>
<dbReference type="AlphaFoldDB" id="A0A7X2N390"/>
<dbReference type="InterPro" id="IPR014535">
    <property type="entry name" value="Hpre_diP_synt_I"/>
</dbReference>
<proteinExistence type="predicted"/>
<sequence>MKKMIYLSFLIALGIVFQIVESFLSLSWIVPGFKIGFANVCSVYALYLWGYKEMCIVSIMRIFLSSLLQGTLFSISFWLSLSGGILSLLAMAILYKLKKFSIYGVSIAGACFHNIGQVFAVCMIYQQFFMQLFLPLLLALSNVSGFCIGYLTLQIINRTKGRIQYGNL</sequence>
<dbReference type="RefSeq" id="WP_154460213.1">
    <property type="nucleotide sequence ID" value="NZ_VUMM01000010.1"/>
</dbReference>
<feature type="transmembrane region" description="Helical" evidence="1">
    <location>
        <begin position="101"/>
        <end position="125"/>
    </location>
</feature>
<evidence type="ECO:0000313" key="3">
    <source>
        <dbReference type="Proteomes" id="UP000470082"/>
    </source>
</evidence>
<keyword evidence="1" id="KW-1133">Transmembrane helix</keyword>
<evidence type="ECO:0000313" key="2">
    <source>
        <dbReference type="EMBL" id="MSS01675.1"/>
    </source>
</evidence>
<keyword evidence="1" id="KW-0472">Membrane</keyword>
<dbReference type="Proteomes" id="UP000470082">
    <property type="component" value="Unassembled WGS sequence"/>
</dbReference>
<dbReference type="Gene3D" id="1.10.1760.20">
    <property type="match status" value="1"/>
</dbReference>
<feature type="transmembrane region" description="Helical" evidence="1">
    <location>
        <begin position="72"/>
        <end position="95"/>
    </location>
</feature>
<keyword evidence="1" id="KW-0812">Transmembrane</keyword>
<gene>
    <name evidence="2" type="ORF">FYJ50_06130</name>
</gene>
<dbReference type="EMBL" id="VUMM01000010">
    <property type="protein sequence ID" value="MSS01675.1"/>
    <property type="molecule type" value="Genomic_DNA"/>
</dbReference>
<reference evidence="2 3" key="1">
    <citation type="submission" date="2019-08" db="EMBL/GenBank/DDBJ databases">
        <title>In-depth cultivation of the pig gut microbiome towards novel bacterial diversity and tailored functional studies.</title>
        <authorList>
            <person name="Wylensek D."/>
            <person name="Hitch T.C.A."/>
            <person name="Clavel T."/>
        </authorList>
    </citation>
    <scope>NUCLEOTIDE SEQUENCE [LARGE SCALE GENOMIC DNA]</scope>
    <source>
        <strain evidence="2 3">LKV-178-WT-2G</strain>
    </source>
</reference>
<organism evidence="2 3">
    <name type="scientific">Floccifex porci</name>
    <dbReference type="NCBI Taxonomy" id="2606629"/>
    <lineage>
        <taxon>Bacteria</taxon>
        <taxon>Bacillati</taxon>
        <taxon>Bacillota</taxon>
        <taxon>Erysipelotrichia</taxon>
        <taxon>Erysipelotrichales</taxon>
        <taxon>Erysipelotrichaceae</taxon>
        <taxon>Floccifex</taxon>
    </lineage>
</organism>
<keyword evidence="3" id="KW-1185">Reference proteome</keyword>
<feature type="transmembrane region" description="Helical" evidence="1">
    <location>
        <begin position="32"/>
        <end position="51"/>
    </location>
</feature>
<comment type="caution">
    <text evidence="2">The sequence shown here is derived from an EMBL/GenBank/DDBJ whole genome shotgun (WGS) entry which is preliminary data.</text>
</comment>
<protein>
    <submittedName>
        <fullName evidence="2">Gx transporter family protein</fullName>
    </submittedName>
</protein>
<evidence type="ECO:0000256" key="1">
    <source>
        <dbReference type="SAM" id="Phobius"/>
    </source>
</evidence>
<dbReference type="PIRSF" id="PIRSF027391">
    <property type="entry name" value="Hpre_diP_synt_I"/>
    <property type="match status" value="1"/>
</dbReference>